<gene>
    <name evidence="1" type="ORF">S12H4_52371</name>
</gene>
<protein>
    <submittedName>
        <fullName evidence="1">Uncharacterized protein</fullName>
    </submittedName>
</protein>
<organism evidence="1">
    <name type="scientific">marine sediment metagenome</name>
    <dbReference type="NCBI Taxonomy" id="412755"/>
    <lineage>
        <taxon>unclassified sequences</taxon>
        <taxon>metagenomes</taxon>
        <taxon>ecological metagenomes</taxon>
    </lineage>
</organism>
<dbReference type="AlphaFoldDB" id="X1TQ97"/>
<proteinExistence type="predicted"/>
<comment type="caution">
    <text evidence="1">The sequence shown here is derived from an EMBL/GenBank/DDBJ whole genome shotgun (WGS) entry which is preliminary data.</text>
</comment>
<name>X1TQ97_9ZZZZ</name>
<accession>X1TQ97</accession>
<evidence type="ECO:0000313" key="1">
    <source>
        <dbReference type="EMBL" id="GAJ07439.1"/>
    </source>
</evidence>
<sequence length="46" mass="5466">PKILAQVFITYFKDFQTQIKPLTANQLSELMEADPFFNLDRFIEED</sequence>
<dbReference type="EMBL" id="BARW01033222">
    <property type="protein sequence ID" value="GAJ07439.1"/>
    <property type="molecule type" value="Genomic_DNA"/>
</dbReference>
<feature type="non-terminal residue" evidence="1">
    <location>
        <position position="1"/>
    </location>
</feature>
<reference evidence="1" key="1">
    <citation type="journal article" date="2014" name="Front. Microbiol.">
        <title>High frequency of phylogenetically diverse reductive dehalogenase-homologous genes in deep subseafloor sedimentary metagenomes.</title>
        <authorList>
            <person name="Kawai M."/>
            <person name="Futagami T."/>
            <person name="Toyoda A."/>
            <person name="Takaki Y."/>
            <person name="Nishi S."/>
            <person name="Hori S."/>
            <person name="Arai W."/>
            <person name="Tsubouchi T."/>
            <person name="Morono Y."/>
            <person name="Uchiyama I."/>
            <person name="Ito T."/>
            <person name="Fujiyama A."/>
            <person name="Inagaki F."/>
            <person name="Takami H."/>
        </authorList>
    </citation>
    <scope>NUCLEOTIDE SEQUENCE</scope>
    <source>
        <strain evidence="1">Expedition CK06-06</strain>
    </source>
</reference>